<dbReference type="Proteomes" id="UP000195569">
    <property type="component" value="Unassembled WGS sequence"/>
</dbReference>
<organism evidence="1 2">
    <name type="scientific">Paraburkholderia piptadeniae</name>
    <dbReference type="NCBI Taxonomy" id="1701573"/>
    <lineage>
        <taxon>Bacteria</taxon>
        <taxon>Pseudomonadati</taxon>
        <taxon>Pseudomonadota</taxon>
        <taxon>Betaproteobacteria</taxon>
        <taxon>Burkholderiales</taxon>
        <taxon>Burkholderiaceae</taxon>
        <taxon>Paraburkholderia</taxon>
    </lineage>
</organism>
<name>A0A1N7S3T7_9BURK</name>
<evidence type="ECO:0000313" key="1">
    <source>
        <dbReference type="EMBL" id="SIT41642.1"/>
    </source>
</evidence>
<accession>A0A1N7S3T7</accession>
<reference evidence="1" key="1">
    <citation type="submission" date="2016-12" db="EMBL/GenBank/DDBJ databases">
        <authorList>
            <person name="Moulin L."/>
        </authorList>
    </citation>
    <scope>NUCLEOTIDE SEQUENCE [LARGE SCALE GENOMIC DNA]</scope>
    <source>
        <strain evidence="1">STM 7183</strain>
    </source>
</reference>
<dbReference type="AlphaFoldDB" id="A0A1N7S3T7"/>
<sequence>MTAIPVSLGGFAYGTRRVTNTNADYEKTADIQVAIDGVMHEGRFRVMSGSVIVYYGSEIKFAPCGMDRPETVARWLLSDLCRKVDAKTKKRGTR</sequence>
<dbReference type="EMBL" id="CYGY02000030">
    <property type="protein sequence ID" value="SIT41642.1"/>
    <property type="molecule type" value="Genomic_DNA"/>
</dbReference>
<gene>
    <name evidence="1" type="ORF">BN2476_300107</name>
</gene>
<keyword evidence="2" id="KW-1185">Reference proteome</keyword>
<protein>
    <submittedName>
        <fullName evidence="1">Uncharacterized protein</fullName>
    </submittedName>
</protein>
<proteinExistence type="predicted"/>
<comment type="caution">
    <text evidence="1">The sequence shown here is derived from an EMBL/GenBank/DDBJ whole genome shotgun (WGS) entry which is preliminary data.</text>
</comment>
<evidence type="ECO:0000313" key="2">
    <source>
        <dbReference type="Proteomes" id="UP000195569"/>
    </source>
</evidence>